<feature type="transmembrane region" description="Helical" evidence="1">
    <location>
        <begin position="64"/>
        <end position="85"/>
    </location>
</feature>
<dbReference type="RefSeq" id="WP_322409263.1">
    <property type="nucleotide sequence ID" value="NZ_CP139779.1"/>
</dbReference>
<protein>
    <recommendedName>
        <fullName evidence="4">GGDEF domain-containing protein</fullName>
    </recommendedName>
</protein>
<proteinExistence type="predicted"/>
<keyword evidence="1" id="KW-0812">Transmembrane</keyword>
<keyword evidence="1" id="KW-1133">Transmembrane helix</keyword>
<keyword evidence="1" id="KW-0472">Membrane</keyword>
<evidence type="ECO:0008006" key="4">
    <source>
        <dbReference type="Google" id="ProtNLM"/>
    </source>
</evidence>
<feature type="transmembrane region" description="Helical" evidence="1">
    <location>
        <begin position="125"/>
        <end position="144"/>
    </location>
</feature>
<accession>A0ABZ0V988</accession>
<dbReference type="EMBL" id="CP139779">
    <property type="protein sequence ID" value="WQB69140.1"/>
    <property type="molecule type" value="Genomic_DNA"/>
</dbReference>
<name>A0ABZ0V988_9MICO</name>
<feature type="transmembrane region" description="Helical" evidence="1">
    <location>
        <begin position="156"/>
        <end position="179"/>
    </location>
</feature>
<dbReference type="Proteomes" id="UP001324533">
    <property type="component" value="Chromosome"/>
</dbReference>
<evidence type="ECO:0000313" key="2">
    <source>
        <dbReference type="EMBL" id="WQB69140.1"/>
    </source>
</evidence>
<keyword evidence="3" id="KW-1185">Reference proteome</keyword>
<reference evidence="2 3" key="1">
    <citation type="submission" date="2023-06" db="EMBL/GenBank/DDBJ databases">
        <title>Rock-solubilizing bacteria, Microbacterium invictum, promotes re-establishment of vegetation in rocky wasteland by accelerating rock bio-weathering and reshaping soil bacterial community.</title>
        <authorList>
            <person name="Liu C."/>
        </authorList>
    </citation>
    <scope>NUCLEOTIDE SEQUENCE [LARGE SCALE GENOMIC DNA]</scope>
    <source>
        <strain evidence="2 3">X-18</strain>
    </source>
</reference>
<gene>
    <name evidence="2" type="ORF">T9R20_10510</name>
</gene>
<sequence length="392" mass="40531">MLAELDLVTTAVMTALVVFVAGTVFLLETVLRRDEAAGRVWALGFLGAILTSLLYLAWAADPEAFWAVVAGNAAFVAGTGAMWIACRLYNGRTYRTATAVVLGLSALVAAATVVEAPLVGDWAGATWTFGSLVVLAAAAGVECFRGVLGAARTAWVLGGVLLIEGAFFLARLVAFLVLGPDDPFFQAWFGSIAVGILTVILIVVAVIVTSVLRAGRAELRHQRVLAGADDMVTGILTEGRFGATLDSVVARAAVRGVALTVIEVRLDDLAHIATAFGDEARREAITVWREAVRAHAPLFSVMGEDGEGGIVLVTAASSPSAARREAMTLYRGSFDALGQLSGVGLPVVGVGVALTDVVGYDAGTLLRVARRSAVSGFSSADSAVVVARSADA</sequence>
<organism evidence="2 3">
    <name type="scientific">Microbacterium invictum</name>
    <dbReference type="NCBI Taxonomy" id="515415"/>
    <lineage>
        <taxon>Bacteria</taxon>
        <taxon>Bacillati</taxon>
        <taxon>Actinomycetota</taxon>
        <taxon>Actinomycetes</taxon>
        <taxon>Micrococcales</taxon>
        <taxon>Microbacteriaceae</taxon>
        <taxon>Microbacterium</taxon>
    </lineage>
</organism>
<feature type="transmembrane region" description="Helical" evidence="1">
    <location>
        <begin position="6"/>
        <end position="27"/>
    </location>
</feature>
<feature type="transmembrane region" description="Helical" evidence="1">
    <location>
        <begin position="185"/>
        <end position="212"/>
    </location>
</feature>
<evidence type="ECO:0000313" key="3">
    <source>
        <dbReference type="Proteomes" id="UP001324533"/>
    </source>
</evidence>
<evidence type="ECO:0000256" key="1">
    <source>
        <dbReference type="SAM" id="Phobius"/>
    </source>
</evidence>
<feature type="transmembrane region" description="Helical" evidence="1">
    <location>
        <begin position="39"/>
        <end position="58"/>
    </location>
</feature>
<feature type="transmembrane region" description="Helical" evidence="1">
    <location>
        <begin position="97"/>
        <end position="119"/>
    </location>
</feature>